<dbReference type="InterPro" id="IPR050639">
    <property type="entry name" value="SSR_resolvase"/>
</dbReference>
<gene>
    <name evidence="3" type="ORF">G3I21_11725</name>
</gene>
<feature type="domain" description="Recombinase" evidence="2">
    <location>
        <begin position="179"/>
        <end position="299"/>
    </location>
</feature>
<evidence type="ECO:0000256" key="1">
    <source>
        <dbReference type="SAM" id="Coils"/>
    </source>
</evidence>
<accession>A0A7K3QR48</accession>
<dbReference type="Gene3D" id="3.40.50.1390">
    <property type="entry name" value="Resolvase, N-terminal catalytic domain"/>
    <property type="match status" value="1"/>
</dbReference>
<dbReference type="PANTHER" id="PTHR30461">
    <property type="entry name" value="DNA-INVERTASE FROM LAMBDOID PROPHAGE"/>
    <property type="match status" value="1"/>
</dbReference>
<keyword evidence="1" id="KW-0175">Coiled coil</keyword>
<reference evidence="3 4" key="1">
    <citation type="submission" date="2020-01" db="EMBL/GenBank/DDBJ databases">
        <title>Insect and environment-associated Actinomycetes.</title>
        <authorList>
            <person name="Currrie C."/>
            <person name="Chevrette M."/>
            <person name="Carlson C."/>
            <person name="Stubbendieck R."/>
            <person name="Wendt-Pienkowski E."/>
        </authorList>
    </citation>
    <scope>NUCLEOTIDE SEQUENCE [LARGE SCALE GENOMIC DNA]</scope>
    <source>
        <strain evidence="3 4">SID7754</strain>
    </source>
</reference>
<dbReference type="GO" id="GO:0000150">
    <property type="term" value="F:DNA strand exchange activity"/>
    <property type="evidence" value="ECO:0007669"/>
    <property type="project" value="InterPro"/>
</dbReference>
<dbReference type="InterPro" id="IPR038109">
    <property type="entry name" value="DNA_bind_recomb_sf"/>
</dbReference>
<dbReference type="InterPro" id="IPR036162">
    <property type="entry name" value="Resolvase-like_N_sf"/>
</dbReference>
<evidence type="ECO:0000259" key="2">
    <source>
        <dbReference type="PROSITE" id="PS51737"/>
    </source>
</evidence>
<dbReference type="GO" id="GO:0003677">
    <property type="term" value="F:DNA binding"/>
    <property type="evidence" value="ECO:0007669"/>
    <property type="project" value="InterPro"/>
</dbReference>
<dbReference type="RefSeq" id="WP_164188181.1">
    <property type="nucleotide sequence ID" value="NZ_JAAGMR010000145.1"/>
</dbReference>
<dbReference type="InterPro" id="IPR006119">
    <property type="entry name" value="Resolv_N"/>
</dbReference>
<dbReference type="Gene3D" id="3.90.1750.20">
    <property type="entry name" value="Putative Large Serine Recombinase, Chain B, Domain 2"/>
    <property type="match status" value="1"/>
</dbReference>
<dbReference type="PROSITE" id="PS51737">
    <property type="entry name" value="RECOMBINASE_DNA_BIND"/>
    <property type="match status" value="1"/>
</dbReference>
<dbReference type="Pfam" id="PF07508">
    <property type="entry name" value="Recombinase"/>
    <property type="match status" value="1"/>
</dbReference>
<dbReference type="SUPFAM" id="SSF53041">
    <property type="entry name" value="Resolvase-like"/>
    <property type="match status" value="1"/>
</dbReference>
<dbReference type="AlphaFoldDB" id="A0A7K3QR48"/>
<protein>
    <submittedName>
        <fullName evidence="3">Recombinase family protein</fullName>
    </submittedName>
</protein>
<proteinExistence type="predicted"/>
<dbReference type="PANTHER" id="PTHR30461:SF23">
    <property type="entry name" value="DNA RECOMBINASE-RELATED"/>
    <property type="match status" value="1"/>
</dbReference>
<evidence type="ECO:0000313" key="4">
    <source>
        <dbReference type="Proteomes" id="UP000470520"/>
    </source>
</evidence>
<organism evidence="3 4">
    <name type="scientific">Streptomyces bauhiniae</name>
    <dbReference type="NCBI Taxonomy" id="2340725"/>
    <lineage>
        <taxon>Bacteria</taxon>
        <taxon>Bacillati</taxon>
        <taxon>Actinomycetota</taxon>
        <taxon>Actinomycetes</taxon>
        <taxon>Kitasatosporales</taxon>
        <taxon>Streptomycetaceae</taxon>
        <taxon>Streptomyces</taxon>
    </lineage>
</organism>
<dbReference type="EMBL" id="JAAGMR010000145">
    <property type="protein sequence ID" value="NEB92379.1"/>
    <property type="molecule type" value="Genomic_DNA"/>
</dbReference>
<dbReference type="InterPro" id="IPR011109">
    <property type="entry name" value="DNA_bind_recombinase_dom"/>
</dbReference>
<sequence length="541" mass="59834">MPYAPEYLHLVIPGVQFEAILYARNSFDASASGNSVSEQLTVGRTTCHQYKWPIQREFKDIDTSASRHGRKARDDFEALIAFLVEEPPPLGTRRIVVAFQAARYYRDLEAYVRLRSACLNSNTLLCYNKQVYDLSRRDDRKTTAQHAVDAEDEAEGIRDGNLRSAASQAQLGLPHGKLLFGYDRAYKTVNGRKRCIGQAENPVQGPYVLKSLQRVDQGHSITALVAWLRSHPEAARENRPPWDHKAAREMLINRAYLGERVYKGESIPAQWAPIKGLETPEGRALFNRVTAKLTAPERVSHRGAEVAHLLTYLALCGECGDHAVLQCGPPRPNGTSSLRCKVRDDTSLVEDLADAVVEEAVIAWFGDKTKARSALVPSDDKIADMATSAQRLINAYEEQLTEARRQAVEYDDLSGKFKLSAVTLASLEAALQPKLEAARRKLQGFTGVSPLLLKMLDAADPEAIWNGRPAGDIQPEVPGLTIEQKREVIKQVVTVRLYKAVPGRRKRDPNRIRLSFVGEPGFRAGRLRVPASGAAPAAGTG</sequence>
<dbReference type="Proteomes" id="UP000470520">
    <property type="component" value="Unassembled WGS sequence"/>
</dbReference>
<comment type="caution">
    <text evidence="3">The sequence shown here is derived from an EMBL/GenBank/DDBJ whole genome shotgun (WGS) entry which is preliminary data.</text>
</comment>
<name>A0A7K3QR48_9ACTN</name>
<feature type="coiled-coil region" evidence="1">
    <location>
        <begin position="386"/>
        <end position="413"/>
    </location>
</feature>
<evidence type="ECO:0000313" key="3">
    <source>
        <dbReference type="EMBL" id="NEB92379.1"/>
    </source>
</evidence>
<dbReference type="Pfam" id="PF00239">
    <property type="entry name" value="Resolvase"/>
    <property type="match status" value="1"/>
</dbReference>
<dbReference type="SMART" id="SM00857">
    <property type="entry name" value="Resolvase"/>
    <property type="match status" value="1"/>
</dbReference>